<dbReference type="EMBL" id="JAPFFM010000009">
    <property type="protein sequence ID" value="KAJ6745426.1"/>
    <property type="molecule type" value="Genomic_DNA"/>
</dbReference>
<proteinExistence type="predicted"/>
<sequence>MIIGSVKLKSKRAAFSISSAKEGGVKVKEVAAMREKDLRVEVERARSWGLVILRILGKESCGIWSLGLVLAGREEEGRVRRDFVRKWRGDFRKGVISFLTTQIAEVCNGQEEGVEWSARVICVLLTLTHIDPTRPEFIEAAPPI</sequence>
<reference evidence="1" key="1">
    <citation type="submission" date="2022-11" db="EMBL/GenBank/DDBJ databases">
        <authorList>
            <person name="Hyden B.L."/>
            <person name="Feng K."/>
            <person name="Yates T."/>
            <person name="Jawdy S."/>
            <person name="Smart L.B."/>
            <person name="Muchero W."/>
        </authorList>
    </citation>
    <scope>NUCLEOTIDE SEQUENCE</scope>
    <source>
        <tissue evidence="1">Shoot tip</tissue>
    </source>
</reference>
<comment type="caution">
    <text evidence="1">The sequence shown here is derived from an EMBL/GenBank/DDBJ whole genome shotgun (WGS) entry which is preliminary data.</text>
</comment>
<gene>
    <name evidence="1" type="ORF">OIU74_028163</name>
</gene>
<keyword evidence="2" id="KW-1185">Reference proteome</keyword>
<dbReference type="Proteomes" id="UP001151752">
    <property type="component" value="Chromosome 6"/>
</dbReference>
<evidence type="ECO:0000313" key="1">
    <source>
        <dbReference type="EMBL" id="KAJ6745426.1"/>
    </source>
</evidence>
<reference evidence="1" key="2">
    <citation type="journal article" date="2023" name="Int. J. Mol. Sci.">
        <title>De Novo Assembly and Annotation of 11 Diverse Shrub Willow (Salix) Genomes Reveals Novel Gene Organization in Sex-Linked Regions.</title>
        <authorList>
            <person name="Hyden B."/>
            <person name="Feng K."/>
            <person name="Yates T.B."/>
            <person name="Jawdy S."/>
            <person name="Cereghino C."/>
            <person name="Smart L.B."/>
            <person name="Muchero W."/>
        </authorList>
    </citation>
    <scope>NUCLEOTIDE SEQUENCE</scope>
    <source>
        <tissue evidence="1">Shoot tip</tissue>
    </source>
</reference>
<name>A0A9Q0VB04_9ROSI</name>
<accession>A0A9Q0VB04</accession>
<evidence type="ECO:0000313" key="2">
    <source>
        <dbReference type="Proteomes" id="UP001151752"/>
    </source>
</evidence>
<organism evidence="1 2">
    <name type="scientific">Salix koriyanagi</name>
    <dbReference type="NCBI Taxonomy" id="2511006"/>
    <lineage>
        <taxon>Eukaryota</taxon>
        <taxon>Viridiplantae</taxon>
        <taxon>Streptophyta</taxon>
        <taxon>Embryophyta</taxon>
        <taxon>Tracheophyta</taxon>
        <taxon>Spermatophyta</taxon>
        <taxon>Magnoliopsida</taxon>
        <taxon>eudicotyledons</taxon>
        <taxon>Gunneridae</taxon>
        <taxon>Pentapetalae</taxon>
        <taxon>rosids</taxon>
        <taxon>fabids</taxon>
        <taxon>Malpighiales</taxon>
        <taxon>Salicaceae</taxon>
        <taxon>Saliceae</taxon>
        <taxon>Salix</taxon>
    </lineage>
</organism>
<protein>
    <submittedName>
        <fullName evidence="1">Uncharacterized protein</fullName>
    </submittedName>
</protein>
<dbReference type="AlphaFoldDB" id="A0A9Q0VB04"/>